<sequence length="109" mass="11870">MPKTALQEVAVGPMFVTVEDEPFGEDGENGSGSFMVDITQVVAVRRIYGRTLSYEMVVRGDTPEESMLLGEKGAKDLMEKMKHLNPVCNHCGQGHMACDHCGAPLQQVS</sequence>
<protein>
    <submittedName>
        <fullName evidence="1">Uncharacterized protein</fullName>
    </submittedName>
</protein>
<dbReference type="EMBL" id="LDXK01000003">
    <property type="protein sequence ID" value="KRT67379.1"/>
    <property type="molecule type" value="Genomic_DNA"/>
</dbReference>
<comment type="caution">
    <text evidence="1">The sequence shown here is derived from an EMBL/GenBank/DDBJ whole genome shotgun (WGS) entry which is preliminary data.</text>
</comment>
<evidence type="ECO:0000313" key="2">
    <source>
        <dbReference type="Proteomes" id="UP000051297"/>
    </source>
</evidence>
<accession>A0A0T5ZX49</accession>
<evidence type="ECO:0000313" key="1">
    <source>
        <dbReference type="EMBL" id="KRT67379.1"/>
    </source>
</evidence>
<dbReference type="Proteomes" id="UP000051297">
    <property type="component" value="Unassembled WGS sequence"/>
</dbReference>
<reference evidence="1 2" key="1">
    <citation type="submission" date="2015-05" db="EMBL/GenBank/DDBJ databases">
        <title>Critical biogeochemical functions in the subsurface are associated with bacteria from new phyla and little studied lineages.</title>
        <authorList>
            <person name="Hug L.A."/>
            <person name="Thomas B.C."/>
            <person name="Sharon I."/>
            <person name="Brown C.T."/>
            <person name="Sharma R."/>
            <person name="Hettich R.L."/>
            <person name="Wilkins M.J."/>
            <person name="Williams K.H."/>
            <person name="Singh A."/>
            <person name="Banfield J.F."/>
        </authorList>
    </citation>
    <scope>NUCLEOTIDE SEQUENCE [LARGE SCALE GENOMIC DNA]</scope>
    <source>
        <strain evidence="1">CSP1-7</strain>
    </source>
</reference>
<proteinExistence type="predicted"/>
<dbReference type="AlphaFoldDB" id="A0A0T5ZX49"/>
<gene>
    <name evidence="1" type="ORF">XU08_C0003G0052</name>
</gene>
<name>A0A0T5ZX49_UNCKA</name>
<organism evidence="1 2">
    <name type="scientific">candidate division WWE3 bacterium CSP1-7</name>
    <dbReference type="NCBI Taxonomy" id="1576480"/>
    <lineage>
        <taxon>Bacteria</taxon>
        <taxon>Katanobacteria</taxon>
    </lineage>
</organism>